<evidence type="ECO:0000259" key="2">
    <source>
        <dbReference type="Pfam" id="PF00149"/>
    </source>
</evidence>
<dbReference type="PANTHER" id="PTHR12905:SF0">
    <property type="entry name" value="CALCINEURIN-LIKE PHOSPHOESTERASE DOMAIN-CONTAINING PROTEIN"/>
    <property type="match status" value="1"/>
</dbReference>
<dbReference type="InterPro" id="IPR029052">
    <property type="entry name" value="Metallo-depent_PP-like"/>
</dbReference>
<dbReference type="PIRSF" id="PIRSF035808">
    <property type="entry name" value="Pdiesterase_Brain_239"/>
    <property type="match status" value="1"/>
</dbReference>
<evidence type="ECO:0000313" key="3">
    <source>
        <dbReference type="EMBL" id="WAR10171.1"/>
    </source>
</evidence>
<dbReference type="InterPro" id="IPR024201">
    <property type="entry name" value="Calcineurin-like_Pesterase"/>
</dbReference>
<name>A0ABY7EMY7_MYAAR</name>
<dbReference type="Proteomes" id="UP001164746">
    <property type="component" value="Chromosome 7"/>
</dbReference>
<organism evidence="3 4">
    <name type="scientific">Mya arenaria</name>
    <name type="common">Soft-shell clam</name>
    <dbReference type="NCBI Taxonomy" id="6604"/>
    <lineage>
        <taxon>Eukaryota</taxon>
        <taxon>Metazoa</taxon>
        <taxon>Spiralia</taxon>
        <taxon>Lophotrochozoa</taxon>
        <taxon>Mollusca</taxon>
        <taxon>Bivalvia</taxon>
        <taxon>Autobranchia</taxon>
        <taxon>Heteroconchia</taxon>
        <taxon>Euheterodonta</taxon>
        <taxon>Imparidentia</taxon>
        <taxon>Neoheterodontei</taxon>
        <taxon>Myida</taxon>
        <taxon>Myoidea</taxon>
        <taxon>Myidae</taxon>
        <taxon>Mya</taxon>
    </lineage>
</organism>
<comment type="similarity">
    <text evidence="1">Belongs to the UPF0046 family.</text>
</comment>
<keyword evidence="4" id="KW-1185">Reference proteome</keyword>
<sequence length="313" mass="35063">MDLFEAIEQTHVVMQIYRTERVDPLVTPLDPAMPLSEGKLRVVCISDTHMRLEALPHPVPSGDILLHAGDFTNTGLPTEIKAFDDFMGTLDHPVKIVIAGNHDLTLDKDMVKNRREYLKTNFRITEKVYEEVLERLGVTGSHELLTNCVYLEDAGIDVCGLHVYGSPWQPEFCDWGFNLPRGQACLEKWNLIPDKTDILITHGPPIGELFSVYILITHGPPIGHGDACFDKQRAGCVELLATVQRRVRPRLHLFGHIHEGYGVTSDGTTTFVNASTCTLRYKPDHAPLVFDVSIPPGHTKAELAQIKPHRLVR</sequence>
<dbReference type="Gene3D" id="3.60.21.10">
    <property type="match status" value="2"/>
</dbReference>
<dbReference type="EMBL" id="CP111018">
    <property type="protein sequence ID" value="WAR10171.1"/>
    <property type="molecule type" value="Genomic_DNA"/>
</dbReference>
<dbReference type="InterPro" id="IPR004843">
    <property type="entry name" value="Calcineurin-like_PHP"/>
</dbReference>
<dbReference type="CDD" id="cd07379">
    <property type="entry name" value="MPP_239FB"/>
    <property type="match status" value="1"/>
</dbReference>
<proteinExistence type="inferred from homology"/>
<evidence type="ECO:0000313" key="4">
    <source>
        <dbReference type="Proteomes" id="UP001164746"/>
    </source>
</evidence>
<dbReference type="Pfam" id="PF00149">
    <property type="entry name" value="Metallophos"/>
    <property type="match status" value="1"/>
</dbReference>
<evidence type="ECO:0000256" key="1">
    <source>
        <dbReference type="ARBA" id="ARBA00007993"/>
    </source>
</evidence>
<dbReference type="SUPFAM" id="SSF56300">
    <property type="entry name" value="Metallo-dependent phosphatases"/>
    <property type="match status" value="1"/>
</dbReference>
<accession>A0ABY7EMY7</accession>
<dbReference type="PANTHER" id="PTHR12905">
    <property type="entry name" value="METALLOPHOSPHOESTERASE"/>
    <property type="match status" value="1"/>
</dbReference>
<reference evidence="3" key="1">
    <citation type="submission" date="2022-11" db="EMBL/GenBank/DDBJ databases">
        <title>Centuries of genome instability and evolution in soft-shell clam transmissible cancer (bioRxiv).</title>
        <authorList>
            <person name="Hart S.F.M."/>
            <person name="Yonemitsu M.A."/>
            <person name="Giersch R.M."/>
            <person name="Beal B.F."/>
            <person name="Arriagada G."/>
            <person name="Davis B.W."/>
            <person name="Ostrander E.A."/>
            <person name="Goff S.P."/>
            <person name="Metzger M.J."/>
        </authorList>
    </citation>
    <scope>NUCLEOTIDE SEQUENCE</scope>
    <source>
        <strain evidence="3">MELC-2E11</strain>
        <tissue evidence="3">Siphon/mantle</tissue>
    </source>
</reference>
<gene>
    <name evidence="3" type="ORF">MAR_035247</name>
</gene>
<protein>
    <submittedName>
        <fullName evidence="3">MPPD1-like protein</fullName>
    </submittedName>
</protein>
<dbReference type="InterPro" id="IPR051693">
    <property type="entry name" value="UPF0046_metallophosphoest"/>
</dbReference>
<feature type="domain" description="Calcineurin-like phosphoesterase" evidence="2">
    <location>
        <begin position="40"/>
        <end position="259"/>
    </location>
</feature>